<dbReference type="PANTHER" id="PTHR37984:SF15">
    <property type="entry name" value="INTEGRASE CATALYTIC DOMAIN-CONTAINING PROTEIN"/>
    <property type="match status" value="1"/>
</dbReference>
<dbReference type="InterPro" id="IPR001584">
    <property type="entry name" value="Integrase_cat-core"/>
</dbReference>
<dbReference type="Gene3D" id="3.10.10.10">
    <property type="entry name" value="HIV Type 1 Reverse Transcriptase, subunit A, domain 1"/>
    <property type="match status" value="1"/>
</dbReference>
<dbReference type="InterPro" id="IPR043128">
    <property type="entry name" value="Rev_trsase/Diguanyl_cyclase"/>
</dbReference>
<dbReference type="Pfam" id="PF17921">
    <property type="entry name" value="Integrase_H2C2"/>
    <property type="match status" value="1"/>
</dbReference>
<evidence type="ECO:0000313" key="2">
    <source>
        <dbReference type="EMBL" id="PFX14793.1"/>
    </source>
</evidence>
<dbReference type="Gene3D" id="3.30.70.270">
    <property type="match status" value="1"/>
</dbReference>
<evidence type="ECO:0000259" key="1">
    <source>
        <dbReference type="PROSITE" id="PS50994"/>
    </source>
</evidence>
<dbReference type="InterPro" id="IPR043502">
    <property type="entry name" value="DNA/RNA_pol_sf"/>
</dbReference>
<dbReference type="STRING" id="50429.A0A2B4RDA2"/>
<proteinExistence type="predicted"/>
<dbReference type="GO" id="GO:0015074">
    <property type="term" value="P:DNA integration"/>
    <property type="evidence" value="ECO:0007669"/>
    <property type="project" value="InterPro"/>
</dbReference>
<dbReference type="PROSITE" id="PS50994">
    <property type="entry name" value="INTEGRASE"/>
    <property type="match status" value="1"/>
</dbReference>
<dbReference type="EMBL" id="LSMT01000728">
    <property type="protein sequence ID" value="PFX14793.1"/>
    <property type="molecule type" value="Genomic_DNA"/>
</dbReference>
<keyword evidence="3" id="KW-1185">Reference proteome</keyword>
<dbReference type="PANTHER" id="PTHR37984">
    <property type="entry name" value="PROTEIN CBG26694"/>
    <property type="match status" value="1"/>
</dbReference>
<feature type="domain" description="Integrase catalytic" evidence="1">
    <location>
        <begin position="109"/>
        <end position="267"/>
    </location>
</feature>
<dbReference type="GO" id="GO:0003676">
    <property type="term" value="F:nucleic acid binding"/>
    <property type="evidence" value="ECO:0007669"/>
    <property type="project" value="InterPro"/>
</dbReference>
<dbReference type="InterPro" id="IPR041588">
    <property type="entry name" value="Integrase_H2C2"/>
</dbReference>
<dbReference type="InterPro" id="IPR036397">
    <property type="entry name" value="RNaseH_sf"/>
</dbReference>
<reference evidence="3" key="1">
    <citation type="journal article" date="2017" name="bioRxiv">
        <title>Comparative analysis of the genomes of Stylophora pistillata and Acropora digitifera provides evidence for extensive differences between species of corals.</title>
        <authorList>
            <person name="Voolstra C.R."/>
            <person name="Li Y."/>
            <person name="Liew Y.J."/>
            <person name="Baumgarten S."/>
            <person name="Zoccola D."/>
            <person name="Flot J.-F."/>
            <person name="Tambutte S."/>
            <person name="Allemand D."/>
            <person name="Aranda M."/>
        </authorList>
    </citation>
    <scope>NUCLEOTIDE SEQUENCE [LARGE SCALE GENOMIC DNA]</scope>
</reference>
<accession>A0A2B4RDA2</accession>
<gene>
    <name evidence="2" type="primary">TY3B-I</name>
    <name evidence="2" type="ORF">AWC38_SpisGene21024</name>
</gene>
<dbReference type="SUPFAM" id="SSF53098">
    <property type="entry name" value="Ribonuclease H-like"/>
    <property type="match status" value="1"/>
</dbReference>
<dbReference type="InterPro" id="IPR050951">
    <property type="entry name" value="Retrovirus_Pol_polyprotein"/>
</dbReference>
<protein>
    <submittedName>
        <fullName evidence="2">Transposon Ty3-I Gag-Pol polyprotein</fullName>
    </submittedName>
</protein>
<dbReference type="Gene3D" id="3.30.420.10">
    <property type="entry name" value="Ribonuclease H-like superfamily/Ribonuclease H"/>
    <property type="match status" value="1"/>
</dbReference>
<dbReference type="InterPro" id="IPR012337">
    <property type="entry name" value="RNaseH-like_sf"/>
</dbReference>
<dbReference type="Gene3D" id="1.10.340.70">
    <property type="match status" value="1"/>
</dbReference>
<dbReference type="AlphaFoldDB" id="A0A2B4RDA2"/>
<organism evidence="2 3">
    <name type="scientific">Stylophora pistillata</name>
    <name type="common">Smooth cauliflower coral</name>
    <dbReference type="NCBI Taxonomy" id="50429"/>
    <lineage>
        <taxon>Eukaryota</taxon>
        <taxon>Metazoa</taxon>
        <taxon>Cnidaria</taxon>
        <taxon>Anthozoa</taxon>
        <taxon>Hexacorallia</taxon>
        <taxon>Scleractinia</taxon>
        <taxon>Astrocoeniina</taxon>
        <taxon>Pocilloporidae</taxon>
        <taxon>Stylophora</taxon>
    </lineage>
</organism>
<dbReference type="FunFam" id="1.10.340.70:FF:000001">
    <property type="entry name" value="Retrovirus-related Pol polyprotein from transposon gypsy-like Protein"/>
    <property type="match status" value="1"/>
</dbReference>
<dbReference type="FunFam" id="3.30.420.10:FF:000032">
    <property type="entry name" value="Retrovirus-related Pol polyprotein from transposon 297-like Protein"/>
    <property type="match status" value="1"/>
</dbReference>
<name>A0A2B4RDA2_STYPI</name>
<comment type="caution">
    <text evidence="2">The sequence shown here is derived from an EMBL/GenBank/DDBJ whole genome shotgun (WGS) entry which is preliminary data.</text>
</comment>
<dbReference type="Pfam" id="PF00665">
    <property type="entry name" value="rve"/>
    <property type="match status" value="1"/>
</dbReference>
<evidence type="ECO:0000313" key="3">
    <source>
        <dbReference type="Proteomes" id="UP000225706"/>
    </source>
</evidence>
<dbReference type="Proteomes" id="UP000225706">
    <property type="component" value="Unassembled WGS sequence"/>
</dbReference>
<dbReference type="SUPFAM" id="SSF56672">
    <property type="entry name" value="DNA/RNA polymerases"/>
    <property type="match status" value="1"/>
</dbReference>
<sequence>MAPQESDGYFFTNDLLMHRKYLPEEHNGTRFVDRIVVPESYRNEILRVGHTIPLSGHMGSKKTVERITAHFFWPGLSFDVRKYCATCPQCQVVARKLKSKRAPLRPVDIVTEPFKKIAIDIVGELPRTTTGYRYILTIVDYATRYPEAIPLRSTSSKAVADALIQYFSRVGIPDKIVSDQGSNFMSKLMAQLYEQLGITKIKTSVYHPQANGLVERFNGTLKSMLRKFVRERVQTWDKYLPYLLFASREVPCESTGYSPFELLYGRTIPLETSTIEKSAFISTEGLYEFLVMPFGMKTPPASLQRKMSEEVLQGLDFADAYIDVEVDTPTSFLQHLVEPQRVLQRLRECKLNPRSSKCKIAMSTVDFVGDRHSFGSSH</sequence>